<keyword evidence="3" id="KW-1185">Reference proteome</keyword>
<gene>
    <name evidence="2" type="ORF">TrLO_g21</name>
</gene>
<comment type="caution">
    <text evidence="2">The sequence shown here is derived from an EMBL/GenBank/DDBJ whole genome shotgun (WGS) entry which is preliminary data.</text>
</comment>
<dbReference type="Proteomes" id="UP001165122">
    <property type="component" value="Unassembled WGS sequence"/>
</dbReference>
<keyword evidence="1" id="KW-1133">Transmembrane helix</keyword>
<reference evidence="3" key="1">
    <citation type="journal article" date="2023" name="Commun. Biol.">
        <title>Genome analysis of Parmales, the sister group of diatoms, reveals the evolutionary specialization of diatoms from phago-mixotrophs to photoautotrophs.</title>
        <authorList>
            <person name="Ban H."/>
            <person name="Sato S."/>
            <person name="Yoshikawa S."/>
            <person name="Yamada K."/>
            <person name="Nakamura Y."/>
            <person name="Ichinomiya M."/>
            <person name="Sato N."/>
            <person name="Blanc-Mathieu R."/>
            <person name="Endo H."/>
            <person name="Kuwata A."/>
            <person name="Ogata H."/>
        </authorList>
    </citation>
    <scope>NUCLEOTIDE SEQUENCE [LARGE SCALE GENOMIC DNA]</scope>
    <source>
        <strain evidence="3">NIES 3700</strain>
    </source>
</reference>
<proteinExistence type="predicted"/>
<evidence type="ECO:0000313" key="2">
    <source>
        <dbReference type="EMBL" id="GMH71811.1"/>
    </source>
</evidence>
<protein>
    <submittedName>
        <fullName evidence="2">Uncharacterized protein</fullName>
    </submittedName>
</protein>
<organism evidence="2 3">
    <name type="scientific">Triparma laevis f. longispina</name>
    <dbReference type="NCBI Taxonomy" id="1714387"/>
    <lineage>
        <taxon>Eukaryota</taxon>
        <taxon>Sar</taxon>
        <taxon>Stramenopiles</taxon>
        <taxon>Ochrophyta</taxon>
        <taxon>Bolidophyceae</taxon>
        <taxon>Parmales</taxon>
        <taxon>Triparmaceae</taxon>
        <taxon>Triparma</taxon>
    </lineage>
</organism>
<keyword evidence="1" id="KW-0472">Membrane</keyword>
<keyword evidence="1" id="KW-0812">Transmembrane</keyword>
<sequence length="130" mass="14161">MKSSPFLTKPTSPVENRGELAIITNSLENTVKICATSPGSKECTASLKSTNQVLKTRLISATAPHANFRSWAWSTDLPKTLKGDHDLGSIAREDMLVAMQFLLVGVVTVVNFFMMRMGDAKEAGENISIF</sequence>
<dbReference type="AlphaFoldDB" id="A0A9W7AFG4"/>
<feature type="transmembrane region" description="Helical" evidence="1">
    <location>
        <begin position="95"/>
        <end position="114"/>
    </location>
</feature>
<dbReference type="EMBL" id="BRXW01000643">
    <property type="protein sequence ID" value="GMH71811.1"/>
    <property type="molecule type" value="Genomic_DNA"/>
</dbReference>
<accession>A0A9W7AFG4</accession>
<evidence type="ECO:0000256" key="1">
    <source>
        <dbReference type="SAM" id="Phobius"/>
    </source>
</evidence>
<evidence type="ECO:0000313" key="3">
    <source>
        <dbReference type="Proteomes" id="UP001165122"/>
    </source>
</evidence>
<name>A0A9W7AFG4_9STRA</name>